<name>A0A9P6DG79_9AGAM</name>
<evidence type="ECO:0000313" key="3">
    <source>
        <dbReference type="Proteomes" id="UP000886523"/>
    </source>
</evidence>
<dbReference type="Proteomes" id="UP000886523">
    <property type="component" value="Unassembled WGS sequence"/>
</dbReference>
<dbReference type="EMBL" id="MU129403">
    <property type="protein sequence ID" value="KAF9503242.1"/>
    <property type="molecule type" value="Genomic_DNA"/>
</dbReference>
<feature type="region of interest" description="Disordered" evidence="1">
    <location>
        <begin position="1"/>
        <end position="54"/>
    </location>
</feature>
<comment type="caution">
    <text evidence="2">The sequence shown here is derived from an EMBL/GenBank/DDBJ whole genome shotgun (WGS) entry which is preliminary data.</text>
</comment>
<gene>
    <name evidence="2" type="ORF">BS47DRAFT_845063</name>
</gene>
<protein>
    <submittedName>
        <fullName evidence="2">Uncharacterized protein</fullName>
    </submittedName>
</protein>
<reference evidence="2" key="1">
    <citation type="journal article" date="2020" name="Nat. Commun.">
        <title>Large-scale genome sequencing of mycorrhizal fungi provides insights into the early evolution of symbiotic traits.</title>
        <authorList>
            <person name="Miyauchi S."/>
            <person name="Kiss E."/>
            <person name="Kuo A."/>
            <person name="Drula E."/>
            <person name="Kohler A."/>
            <person name="Sanchez-Garcia M."/>
            <person name="Morin E."/>
            <person name="Andreopoulos B."/>
            <person name="Barry K.W."/>
            <person name="Bonito G."/>
            <person name="Buee M."/>
            <person name="Carver A."/>
            <person name="Chen C."/>
            <person name="Cichocki N."/>
            <person name="Clum A."/>
            <person name="Culley D."/>
            <person name="Crous P.W."/>
            <person name="Fauchery L."/>
            <person name="Girlanda M."/>
            <person name="Hayes R.D."/>
            <person name="Keri Z."/>
            <person name="LaButti K."/>
            <person name="Lipzen A."/>
            <person name="Lombard V."/>
            <person name="Magnuson J."/>
            <person name="Maillard F."/>
            <person name="Murat C."/>
            <person name="Nolan M."/>
            <person name="Ohm R.A."/>
            <person name="Pangilinan J."/>
            <person name="Pereira M.F."/>
            <person name="Perotto S."/>
            <person name="Peter M."/>
            <person name="Pfister S."/>
            <person name="Riley R."/>
            <person name="Sitrit Y."/>
            <person name="Stielow J.B."/>
            <person name="Szollosi G."/>
            <person name="Zifcakova L."/>
            <person name="Stursova M."/>
            <person name="Spatafora J.W."/>
            <person name="Tedersoo L."/>
            <person name="Vaario L.M."/>
            <person name="Yamada A."/>
            <person name="Yan M."/>
            <person name="Wang P."/>
            <person name="Xu J."/>
            <person name="Bruns T."/>
            <person name="Baldrian P."/>
            <person name="Vilgalys R."/>
            <person name="Dunand C."/>
            <person name="Henrissat B."/>
            <person name="Grigoriev I.V."/>
            <person name="Hibbett D."/>
            <person name="Nagy L.G."/>
            <person name="Martin F.M."/>
        </authorList>
    </citation>
    <scope>NUCLEOTIDE SEQUENCE</scope>
    <source>
        <strain evidence="2">UP504</strain>
    </source>
</reference>
<evidence type="ECO:0000256" key="1">
    <source>
        <dbReference type="SAM" id="MobiDB-lite"/>
    </source>
</evidence>
<sequence>MQNLEPSLPPTSSDPAGTGPRVFGGDGVDTGLESRSDDGGTPESSTFGLAPETREDETIVQNLEPSLPPPPVIRLRPGPGYLGMISPHLDIAVYGIAQGRLEIELYPTPPTTSHHTLWACVRVLLESVILHRVFRCHPRCGTLGGGHSVE</sequence>
<accession>A0A9P6DG79</accession>
<proteinExistence type="predicted"/>
<dbReference type="AlphaFoldDB" id="A0A9P6DG79"/>
<keyword evidence="3" id="KW-1185">Reference proteome</keyword>
<organism evidence="2 3">
    <name type="scientific">Hydnum rufescens UP504</name>
    <dbReference type="NCBI Taxonomy" id="1448309"/>
    <lineage>
        <taxon>Eukaryota</taxon>
        <taxon>Fungi</taxon>
        <taxon>Dikarya</taxon>
        <taxon>Basidiomycota</taxon>
        <taxon>Agaricomycotina</taxon>
        <taxon>Agaricomycetes</taxon>
        <taxon>Cantharellales</taxon>
        <taxon>Hydnaceae</taxon>
        <taxon>Hydnum</taxon>
    </lineage>
</organism>
<evidence type="ECO:0000313" key="2">
    <source>
        <dbReference type="EMBL" id="KAF9503242.1"/>
    </source>
</evidence>
<feature type="compositionally biased region" description="Polar residues" evidence="1">
    <location>
        <begin position="1"/>
        <end position="15"/>
    </location>
</feature>